<comment type="caution">
    <text evidence="1">The sequence shown here is derived from an EMBL/GenBank/DDBJ whole genome shotgun (WGS) entry which is preliminary data.</text>
</comment>
<dbReference type="EMBL" id="CM029046">
    <property type="protein sequence ID" value="KAG2588082.1"/>
    <property type="molecule type" value="Genomic_DNA"/>
</dbReference>
<sequence length="114" mass="12969">EMHIGCWISYGSGAKTSIPCFGFDTEQWGYNSPNEVANPSILFASLHCSSAKRSGLIHDTMIGRCNGILIQNRLSLIERFIIRVICTTRLFLMLRSFRCSLVKIFWGFIVFRVC</sequence>
<organism evidence="1 2">
    <name type="scientific">Panicum virgatum</name>
    <name type="common">Blackwell switchgrass</name>
    <dbReference type="NCBI Taxonomy" id="38727"/>
    <lineage>
        <taxon>Eukaryota</taxon>
        <taxon>Viridiplantae</taxon>
        <taxon>Streptophyta</taxon>
        <taxon>Embryophyta</taxon>
        <taxon>Tracheophyta</taxon>
        <taxon>Spermatophyta</taxon>
        <taxon>Magnoliopsida</taxon>
        <taxon>Liliopsida</taxon>
        <taxon>Poales</taxon>
        <taxon>Poaceae</taxon>
        <taxon>PACMAD clade</taxon>
        <taxon>Panicoideae</taxon>
        <taxon>Panicodae</taxon>
        <taxon>Paniceae</taxon>
        <taxon>Panicinae</taxon>
        <taxon>Panicum</taxon>
        <taxon>Panicum sect. Hiantes</taxon>
    </lineage>
</organism>
<accession>A0A8T0RP00</accession>
<protein>
    <submittedName>
        <fullName evidence="1">Uncharacterized protein</fullName>
    </submittedName>
</protein>
<name>A0A8T0RP00_PANVG</name>
<reference evidence="1" key="1">
    <citation type="submission" date="2020-05" db="EMBL/GenBank/DDBJ databases">
        <title>WGS assembly of Panicum virgatum.</title>
        <authorList>
            <person name="Lovell J.T."/>
            <person name="Jenkins J."/>
            <person name="Shu S."/>
            <person name="Juenger T.E."/>
            <person name="Schmutz J."/>
        </authorList>
    </citation>
    <scope>NUCLEOTIDE SEQUENCE</scope>
    <source>
        <strain evidence="1">AP13</strain>
    </source>
</reference>
<evidence type="ECO:0000313" key="2">
    <source>
        <dbReference type="Proteomes" id="UP000823388"/>
    </source>
</evidence>
<proteinExistence type="predicted"/>
<feature type="non-terminal residue" evidence="1">
    <location>
        <position position="1"/>
    </location>
</feature>
<keyword evidence="2" id="KW-1185">Reference proteome</keyword>
<dbReference type="Proteomes" id="UP000823388">
    <property type="component" value="Chromosome 5N"/>
</dbReference>
<dbReference type="AlphaFoldDB" id="A0A8T0RP00"/>
<evidence type="ECO:0000313" key="1">
    <source>
        <dbReference type="EMBL" id="KAG2588082.1"/>
    </source>
</evidence>
<gene>
    <name evidence="1" type="ORF">PVAP13_5NG205000</name>
</gene>